<dbReference type="AlphaFoldDB" id="A0A9P4UPK1"/>
<dbReference type="EMBL" id="MU003798">
    <property type="protein sequence ID" value="KAF2720556.1"/>
    <property type="molecule type" value="Genomic_DNA"/>
</dbReference>
<dbReference type="Proteomes" id="UP000799441">
    <property type="component" value="Unassembled WGS sequence"/>
</dbReference>
<protein>
    <submittedName>
        <fullName evidence="2">Uncharacterized protein</fullName>
    </submittedName>
</protein>
<keyword evidence="3" id="KW-1185">Reference proteome</keyword>
<accession>A0A9P4UPK1</accession>
<keyword evidence="1" id="KW-0732">Signal</keyword>
<organism evidence="2 3">
    <name type="scientific">Polychaeton citri CBS 116435</name>
    <dbReference type="NCBI Taxonomy" id="1314669"/>
    <lineage>
        <taxon>Eukaryota</taxon>
        <taxon>Fungi</taxon>
        <taxon>Dikarya</taxon>
        <taxon>Ascomycota</taxon>
        <taxon>Pezizomycotina</taxon>
        <taxon>Dothideomycetes</taxon>
        <taxon>Dothideomycetidae</taxon>
        <taxon>Capnodiales</taxon>
        <taxon>Capnodiaceae</taxon>
        <taxon>Polychaeton</taxon>
    </lineage>
</organism>
<evidence type="ECO:0000313" key="2">
    <source>
        <dbReference type="EMBL" id="KAF2720556.1"/>
    </source>
</evidence>
<feature type="signal peptide" evidence="1">
    <location>
        <begin position="1"/>
        <end position="22"/>
    </location>
</feature>
<dbReference type="PROSITE" id="PS51257">
    <property type="entry name" value="PROKAR_LIPOPROTEIN"/>
    <property type="match status" value="1"/>
</dbReference>
<gene>
    <name evidence="2" type="ORF">K431DRAFT_285670</name>
</gene>
<comment type="caution">
    <text evidence="2">The sequence shown here is derived from an EMBL/GenBank/DDBJ whole genome shotgun (WGS) entry which is preliminary data.</text>
</comment>
<reference evidence="2" key="1">
    <citation type="journal article" date="2020" name="Stud. Mycol.">
        <title>101 Dothideomycetes genomes: a test case for predicting lifestyles and emergence of pathogens.</title>
        <authorList>
            <person name="Haridas S."/>
            <person name="Albert R."/>
            <person name="Binder M."/>
            <person name="Bloem J."/>
            <person name="Labutti K."/>
            <person name="Salamov A."/>
            <person name="Andreopoulos B."/>
            <person name="Baker S."/>
            <person name="Barry K."/>
            <person name="Bills G."/>
            <person name="Bluhm B."/>
            <person name="Cannon C."/>
            <person name="Castanera R."/>
            <person name="Culley D."/>
            <person name="Daum C."/>
            <person name="Ezra D."/>
            <person name="Gonzalez J."/>
            <person name="Henrissat B."/>
            <person name="Kuo A."/>
            <person name="Liang C."/>
            <person name="Lipzen A."/>
            <person name="Lutzoni F."/>
            <person name="Magnuson J."/>
            <person name="Mondo S."/>
            <person name="Nolan M."/>
            <person name="Ohm R."/>
            <person name="Pangilinan J."/>
            <person name="Park H.-J."/>
            <person name="Ramirez L."/>
            <person name="Alfaro M."/>
            <person name="Sun H."/>
            <person name="Tritt A."/>
            <person name="Yoshinaga Y."/>
            <person name="Zwiers L.-H."/>
            <person name="Turgeon B."/>
            <person name="Goodwin S."/>
            <person name="Spatafora J."/>
            <person name="Crous P."/>
            <person name="Grigoriev I."/>
        </authorList>
    </citation>
    <scope>NUCLEOTIDE SEQUENCE</scope>
    <source>
        <strain evidence="2">CBS 116435</strain>
    </source>
</reference>
<name>A0A9P4UPK1_9PEZI</name>
<proteinExistence type="predicted"/>
<feature type="chain" id="PRO_5040303437" evidence="1">
    <location>
        <begin position="23"/>
        <end position="106"/>
    </location>
</feature>
<evidence type="ECO:0000256" key="1">
    <source>
        <dbReference type="SAM" id="SignalP"/>
    </source>
</evidence>
<evidence type="ECO:0000313" key="3">
    <source>
        <dbReference type="Proteomes" id="UP000799441"/>
    </source>
</evidence>
<sequence>MSPESIKVISLTHVAAWGIVLACGEDELGNTCSQRPGSRLQSQTQSPYTHVHSASPMMFDVFLNPSIWLIDESWSWMRDFMSVNYAGDFSVSVLVHIVLPSIDIVC</sequence>